<dbReference type="PIRSF" id="PIRSF037567">
    <property type="entry name" value="MTTB_MeTrfase"/>
    <property type="match status" value="1"/>
</dbReference>
<organism evidence="5">
    <name type="scientific">marine metagenome</name>
    <dbReference type="NCBI Taxonomy" id="408172"/>
    <lineage>
        <taxon>unclassified sequences</taxon>
        <taxon>metagenomes</taxon>
        <taxon>ecological metagenomes</taxon>
    </lineage>
</organism>
<feature type="region of interest" description="Disordered" evidence="4">
    <location>
        <begin position="1"/>
        <end position="22"/>
    </location>
</feature>
<dbReference type="EMBL" id="UINC01018779">
    <property type="protein sequence ID" value="SVA79145.1"/>
    <property type="molecule type" value="Genomic_DNA"/>
</dbReference>
<evidence type="ECO:0000256" key="2">
    <source>
        <dbReference type="ARBA" id="ARBA00022603"/>
    </source>
</evidence>
<keyword evidence="2" id="KW-0489">Methyltransferase</keyword>
<evidence type="ECO:0000256" key="1">
    <source>
        <dbReference type="ARBA" id="ARBA00007137"/>
    </source>
</evidence>
<reference evidence="5" key="1">
    <citation type="submission" date="2018-05" db="EMBL/GenBank/DDBJ databases">
        <authorList>
            <person name="Lanie J.A."/>
            <person name="Ng W.-L."/>
            <person name="Kazmierczak K.M."/>
            <person name="Andrzejewski T.M."/>
            <person name="Davidsen T.M."/>
            <person name="Wayne K.J."/>
            <person name="Tettelin H."/>
            <person name="Glass J.I."/>
            <person name="Rusch D."/>
            <person name="Podicherti R."/>
            <person name="Tsui H.-C.T."/>
            <person name="Winkler M.E."/>
        </authorList>
    </citation>
    <scope>NUCLEOTIDE SEQUENCE</scope>
</reference>
<comment type="similarity">
    <text evidence="1">Belongs to the trimethylamine methyltransferase family.</text>
</comment>
<evidence type="ECO:0000256" key="3">
    <source>
        <dbReference type="ARBA" id="ARBA00022679"/>
    </source>
</evidence>
<dbReference type="InterPro" id="IPR010426">
    <property type="entry name" value="MTTB_MeTrfase"/>
</dbReference>
<dbReference type="InterPro" id="IPR038601">
    <property type="entry name" value="MttB-like_sf"/>
</dbReference>
<dbReference type="GO" id="GO:0032259">
    <property type="term" value="P:methylation"/>
    <property type="evidence" value="ECO:0007669"/>
    <property type="project" value="UniProtKB-KW"/>
</dbReference>
<evidence type="ECO:0000256" key="4">
    <source>
        <dbReference type="SAM" id="MobiDB-lite"/>
    </source>
</evidence>
<name>A0A381YQ58_9ZZZZ</name>
<sequence length="520" mass="56640">MAKNGGSRMGGRNARKAKRAAALPDNMKPVRPGLEGGLYKPLNESDLPRIHEAVLQVLETIGLGQAIPSCIEACIAVGCTVAENGRLLFPRQVVEDSLKKAGRNITLYGAIPKHDIQLSGKRVYFGTAGAAVHIVDPISREYRESTVADLYDIARLCDTLEHIHFFQRSMVCRDLEDIREMDFNTCYASISGTQKHVGTSFSFPETVNEAIQMLHLISGSETAWRERPFVSMSSCFVVPPLKFAEDASACLEAGVRGGMPVLLLSAGQAGATAPATLARSIVQEVAEVLAGFVYVNAIQEGSPAIFGTWPFVSDLRTGAMSGGSGEQAVLMAACGQMAQFYDLPSGIAAGMTDSKIPDAQSGYEKGYTVSLAAHSGANMVYESVGMQASLLGCCPESYVIDNDMLGAINRTVRGIEVNDETLAIDPIREVCLEGPGHYLGHEQTLSRMQTDYLYPSVGDRENINNWIEQGSTDVVQRARKIVQDTLESHFPKNWDEKIDEKIREQFPVRLPRKKMKQKIS</sequence>
<dbReference type="Gene3D" id="3.20.20.480">
    <property type="entry name" value="Trimethylamine methyltransferase-like"/>
    <property type="match status" value="1"/>
</dbReference>
<dbReference type="Pfam" id="PF06253">
    <property type="entry name" value="MTTB"/>
    <property type="match status" value="1"/>
</dbReference>
<evidence type="ECO:0000313" key="5">
    <source>
        <dbReference type="EMBL" id="SVA79145.1"/>
    </source>
</evidence>
<gene>
    <name evidence="5" type="ORF">METZ01_LOCUS131999</name>
</gene>
<dbReference type="GO" id="GO:0015948">
    <property type="term" value="P:methanogenesis"/>
    <property type="evidence" value="ECO:0007669"/>
    <property type="project" value="InterPro"/>
</dbReference>
<proteinExistence type="inferred from homology"/>
<keyword evidence="3" id="KW-0808">Transferase</keyword>
<accession>A0A381YQ58</accession>
<evidence type="ECO:0008006" key="6">
    <source>
        <dbReference type="Google" id="ProtNLM"/>
    </source>
</evidence>
<protein>
    <recommendedName>
        <fullName evidence="6">Methyltransferase</fullName>
    </recommendedName>
</protein>
<dbReference type="GO" id="GO:0008168">
    <property type="term" value="F:methyltransferase activity"/>
    <property type="evidence" value="ECO:0007669"/>
    <property type="project" value="UniProtKB-KW"/>
</dbReference>
<dbReference type="AlphaFoldDB" id="A0A381YQ58"/>